<dbReference type="PROSITE" id="PS00409">
    <property type="entry name" value="PROKAR_NTER_METHYL"/>
    <property type="match status" value="1"/>
</dbReference>
<dbReference type="GO" id="GO:0015627">
    <property type="term" value="C:type II protein secretion system complex"/>
    <property type="evidence" value="ECO:0007669"/>
    <property type="project" value="UniProtKB-UniRule"/>
</dbReference>
<dbReference type="NCBIfam" id="TIGR01707">
    <property type="entry name" value="gspI"/>
    <property type="match status" value="1"/>
</dbReference>
<organism evidence="11 12">
    <name type="scientific">Pseudomonas chlororaphis subsp. aureofaciens</name>
    <dbReference type="NCBI Taxonomy" id="587851"/>
    <lineage>
        <taxon>Bacteria</taxon>
        <taxon>Pseudomonadati</taxon>
        <taxon>Pseudomonadota</taxon>
        <taxon>Gammaproteobacteria</taxon>
        <taxon>Pseudomonadales</taxon>
        <taxon>Pseudomonadaceae</taxon>
        <taxon>Pseudomonas</taxon>
    </lineage>
</organism>
<comment type="function">
    <text evidence="9">Component of the type II secretion system required for the energy-dependent secretion of extracellular factors such as proteases and toxins from the periplasm.</text>
</comment>
<dbReference type="PANTHER" id="PTHR38779">
    <property type="entry name" value="TYPE II SECRETION SYSTEM PROTEIN I-RELATED"/>
    <property type="match status" value="1"/>
</dbReference>
<comment type="subunit">
    <text evidence="9">Type II secretion is composed of four main components: the outer membrane complex, the inner membrane complex, the cytoplasmic secretion ATPase and the periplasm-spanning pseudopilus.</text>
</comment>
<dbReference type="SUPFAM" id="SSF54523">
    <property type="entry name" value="Pili subunits"/>
    <property type="match status" value="2"/>
</dbReference>
<evidence type="ECO:0000313" key="11">
    <source>
        <dbReference type="EMBL" id="AZE29580.1"/>
    </source>
</evidence>
<keyword evidence="3" id="KW-1003">Cell membrane</keyword>
<comment type="PTM">
    <text evidence="9">Cleaved by prepilin peptidase.</text>
</comment>
<dbReference type="Pfam" id="PF02501">
    <property type="entry name" value="T2SSI"/>
    <property type="match status" value="1"/>
</dbReference>
<dbReference type="InterPro" id="IPR003413">
    <property type="entry name" value="T2SS_GspI_C"/>
</dbReference>
<reference evidence="11 12" key="1">
    <citation type="submission" date="2018-03" db="EMBL/GenBank/DDBJ databases">
        <title>Diversity of phytobeneficial traits revealed by whole-genome analysis of worldwide-isolated phenazine-producing Pseudomonas spp.</title>
        <authorList>
            <person name="Biessy A."/>
            <person name="Novinscak A."/>
            <person name="Blom J."/>
            <person name="Leger G."/>
            <person name="Thomashow L.S."/>
            <person name="Cazorla F.M."/>
            <person name="Josic D."/>
            <person name="Filion M."/>
        </authorList>
    </citation>
    <scope>NUCLEOTIDE SEQUENCE [LARGE SCALE GENOMIC DNA]</scope>
    <source>
        <strain evidence="11 12">ChPhzS24</strain>
    </source>
</reference>
<comment type="similarity">
    <text evidence="2 9">Belongs to the GSP I family.</text>
</comment>
<dbReference type="AlphaFoldDB" id="A0AAD0ZGG5"/>
<sequence length="142" mass="15536">MPGPRQPLPKRSARRPATKQRGFTLIEVLVALAIIAVAMSAAIRVAGLMTQSNGLLRDRSIALLAAQSRLAELRLEGRLPPGTKNIECDQGRLKLRCEQNIAPSPDPRLSRVSVLVLDRSREAPPLARLDTLVARVPKNPNR</sequence>
<dbReference type="InterPro" id="IPR045584">
    <property type="entry name" value="Pilin-like"/>
</dbReference>
<comment type="subcellular location">
    <subcellularLocation>
        <location evidence="1 9">Cell inner membrane</location>
        <topology evidence="1 9">Single-pass membrane protein</topology>
    </subcellularLocation>
</comment>
<dbReference type="RefSeq" id="WP_103330979.1">
    <property type="nucleotide sequence ID" value="NZ_CP027749.1"/>
</dbReference>
<dbReference type="Gene3D" id="3.30.1300.30">
    <property type="entry name" value="GSPII I/J protein-like"/>
    <property type="match status" value="1"/>
</dbReference>
<name>A0AAD0ZGG5_9PSED</name>
<feature type="transmembrane region" description="Helical" evidence="9">
    <location>
        <begin position="21"/>
        <end position="43"/>
    </location>
</feature>
<evidence type="ECO:0000256" key="1">
    <source>
        <dbReference type="ARBA" id="ARBA00004377"/>
    </source>
</evidence>
<evidence type="ECO:0000256" key="6">
    <source>
        <dbReference type="ARBA" id="ARBA00022692"/>
    </source>
</evidence>
<evidence type="ECO:0000256" key="8">
    <source>
        <dbReference type="ARBA" id="ARBA00023136"/>
    </source>
</evidence>
<evidence type="ECO:0000313" key="12">
    <source>
        <dbReference type="Proteomes" id="UP000280455"/>
    </source>
</evidence>
<keyword evidence="7 9" id="KW-1133">Transmembrane helix</keyword>
<proteinExistence type="inferred from homology"/>
<gene>
    <name evidence="11" type="ORF">C4K07_2795</name>
</gene>
<evidence type="ECO:0000259" key="10">
    <source>
        <dbReference type="Pfam" id="PF02501"/>
    </source>
</evidence>
<keyword evidence="8 9" id="KW-0472">Membrane</keyword>
<dbReference type="InterPro" id="IPR012902">
    <property type="entry name" value="N_methyl_site"/>
</dbReference>
<evidence type="ECO:0000256" key="2">
    <source>
        <dbReference type="ARBA" id="ARBA00008358"/>
    </source>
</evidence>
<evidence type="ECO:0000256" key="5">
    <source>
        <dbReference type="ARBA" id="ARBA00022519"/>
    </source>
</evidence>
<dbReference type="GO" id="GO:0015628">
    <property type="term" value="P:protein secretion by the type II secretion system"/>
    <property type="evidence" value="ECO:0007669"/>
    <property type="project" value="UniProtKB-UniRule"/>
</dbReference>
<dbReference type="InterPro" id="IPR010052">
    <property type="entry name" value="T2SS_protein-GspI"/>
</dbReference>
<evidence type="ECO:0000256" key="4">
    <source>
        <dbReference type="ARBA" id="ARBA00022481"/>
    </source>
</evidence>
<accession>A0AAD0ZGG5</accession>
<dbReference type="GO" id="GO:0005886">
    <property type="term" value="C:plasma membrane"/>
    <property type="evidence" value="ECO:0007669"/>
    <property type="project" value="UniProtKB-SubCell"/>
</dbReference>
<dbReference type="Pfam" id="PF07963">
    <property type="entry name" value="N_methyl"/>
    <property type="match status" value="1"/>
</dbReference>
<evidence type="ECO:0000256" key="7">
    <source>
        <dbReference type="ARBA" id="ARBA00022989"/>
    </source>
</evidence>
<keyword evidence="6 9" id="KW-0812">Transmembrane</keyword>
<dbReference type="EMBL" id="CP027750">
    <property type="protein sequence ID" value="AZE29580.1"/>
    <property type="molecule type" value="Genomic_DNA"/>
</dbReference>
<keyword evidence="4 9" id="KW-0488">Methylation</keyword>
<feature type="domain" description="Type II secretion system protein GspI C-terminal" evidence="10">
    <location>
        <begin position="56"/>
        <end position="133"/>
    </location>
</feature>
<evidence type="ECO:0000256" key="9">
    <source>
        <dbReference type="RuleBase" id="RU368030"/>
    </source>
</evidence>
<dbReference type="PANTHER" id="PTHR38779:SF2">
    <property type="entry name" value="TYPE II SECRETION SYSTEM PROTEIN I-RELATED"/>
    <property type="match status" value="1"/>
</dbReference>
<dbReference type="Proteomes" id="UP000280455">
    <property type="component" value="Chromosome"/>
</dbReference>
<protein>
    <recommendedName>
        <fullName evidence="9">Type II secretion system protein I</fullName>
        <shortName evidence="9">T2SS minor pseudopilin I</shortName>
    </recommendedName>
</protein>
<evidence type="ECO:0000256" key="3">
    <source>
        <dbReference type="ARBA" id="ARBA00022475"/>
    </source>
</evidence>
<dbReference type="NCBIfam" id="TIGR02532">
    <property type="entry name" value="IV_pilin_GFxxxE"/>
    <property type="match status" value="1"/>
</dbReference>
<keyword evidence="5 9" id="KW-0997">Cell inner membrane</keyword>